<evidence type="ECO:0000313" key="3">
    <source>
        <dbReference type="Proteomes" id="UP000036923"/>
    </source>
</evidence>
<dbReference type="PATRIC" id="fig|398512.5.peg.3753"/>
<dbReference type="RefSeq" id="WP_036938501.1">
    <property type="nucleotide sequence ID" value="NZ_JQKC01000007.1"/>
</dbReference>
<accession>A0A0L6JRJ8</accession>
<dbReference type="InterPro" id="IPR027417">
    <property type="entry name" value="P-loop_NTPase"/>
</dbReference>
<dbReference type="OrthoDB" id="9801813at2"/>
<dbReference type="EMBL" id="LGTC01000001">
    <property type="protein sequence ID" value="KNY28310.1"/>
    <property type="molecule type" value="Genomic_DNA"/>
</dbReference>
<evidence type="ECO:0000313" key="2">
    <source>
        <dbReference type="EMBL" id="KNY28310.1"/>
    </source>
</evidence>
<dbReference type="PANTHER" id="PTHR43581">
    <property type="entry name" value="ATP/GTP PHOSPHATASE"/>
    <property type="match status" value="1"/>
</dbReference>
<dbReference type="Pfam" id="PF13175">
    <property type="entry name" value="AAA_15"/>
    <property type="match status" value="1"/>
</dbReference>
<sequence length="440" mass="51842">MINRVEVKKLFGLYDYDIPLNTEVGITIIYGMNGSGKTTLLNMIKNAIQQNRQKYNLMSNYKFNEFNIYLDDMFLSFDNSNDEYLSVKFRINNDKIHSFNYPKKRERYDNWRRVYTEDGVIIENRMYRNVIAHERDGTIIYADDQYLSIDDNVEAKSKKIMDKLDNAIKERVSVHFIETQRLLDLSNTDQDNNVRREKNGRVIEIVDKYSFDLAKRIQRSLTDYSEISQKLDKTFPERLLKRSEYLSETQINDKLSQLEEKRIKLGKAGFLEESDNVSFYIPNNVSIQDLKVLTVYVEDVESKLSVFDNLLIKIENLIKLLQFSHKELYIDKTKGFIFKNDNGDEILPRQLSSGEQHELVIMYQLIFMLNNNVLILIDEPELSLHVVWQKSFINNIKTIMQSTKFNVLIATHSPQIINNYWECTFALNGGEKDNEGRNNR</sequence>
<dbReference type="InterPro" id="IPR051396">
    <property type="entry name" value="Bact_Antivir_Def_Nuclease"/>
</dbReference>
<dbReference type="InterPro" id="IPR041685">
    <property type="entry name" value="AAA_GajA/Old/RecF-like"/>
</dbReference>
<reference evidence="3" key="1">
    <citation type="submission" date="2015-07" db="EMBL/GenBank/DDBJ databases">
        <title>Near-Complete Genome Sequence of the Cellulolytic Bacterium Bacteroides (Pseudobacteroides) cellulosolvens ATCC 35603.</title>
        <authorList>
            <person name="Dassa B."/>
            <person name="Utturkar S.M."/>
            <person name="Klingeman D.M."/>
            <person name="Hurt R.A."/>
            <person name="Keller M."/>
            <person name="Xu J."/>
            <person name="Reddy Y.H.K."/>
            <person name="Borovok I."/>
            <person name="Grinberg I.R."/>
            <person name="Lamed R."/>
            <person name="Zhivin O."/>
            <person name="Bayer E.A."/>
            <person name="Brown S.D."/>
        </authorList>
    </citation>
    <scope>NUCLEOTIDE SEQUENCE [LARGE SCALE GENOMIC DNA]</scope>
    <source>
        <strain evidence="3">DSM 2933</strain>
    </source>
</reference>
<dbReference type="Gene3D" id="3.40.50.300">
    <property type="entry name" value="P-loop containing nucleotide triphosphate hydrolases"/>
    <property type="match status" value="1"/>
</dbReference>
<gene>
    <name evidence="2" type="ORF">Bccel_3584</name>
</gene>
<proteinExistence type="predicted"/>
<dbReference type="PANTHER" id="PTHR43581:SF2">
    <property type="entry name" value="EXCINUCLEASE ATPASE SUBUNIT"/>
    <property type="match status" value="1"/>
</dbReference>
<comment type="caution">
    <text evidence="2">The sequence shown here is derived from an EMBL/GenBank/DDBJ whole genome shotgun (WGS) entry which is preliminary data.</text>
</comment>
<evidence type="ECO:0000259" key="1">
    <source>
        <dbReference type="Pfam" id="PF13175"/>
    </source>
</evidence>
<dbReference type="eggNOG" id="COG3950">
    <property type="taxonomic scope" value="Bacteria"/>
</dbReference>
<protein>
    <recommendedName>
        <fullName evidence="1">Endonuclease GajA/Old nuclease/RecF-like AAA domain-containing protein</fullName>
    </recommendedName>
</protein>
<dbReference type="AlphaFoldDB" id="A0A0L6JRJ8"/>
<keyword evidence="3" id="KW-1185">Reference proteome</keyword>
<organism evidence="2 3">
    <name type="scientific">Pseudobacteroides cellulosolvens ATCC 35603 = DSM 2933</name>
    <dbReference type="NCBI Taxonomy" id="398512"/>
    <lineage>
        <taxon>Bacteria</taxon>
        <taxon>Bacillati</taxon>
        <taxon>Bacillota</taxon>
        <taxon>Clostridia</taxon>
        <taxon>Eubacteriales</taxon>
        <taxon>Oscillospiraceae</taxon>
        <taxon>Pseudobacteroides</taxon>
    </lineage>
</organism>
<name>A0A0L6JRJ8_9FIRM</name>
<dbReference type="STRING" id="398512.Bccel_3584"/>
<dbReference type="SUPFAM" id="SSF52540">
    <property type="entry name" value="P-loop containing nucleoside triphosphate hydrolases"/>
    <property type="match status" value="1"/>
</dbReference>
<feature type="domain" description="Endonuclease GajA/Old nuclease/RecF-like AAA" evidence="1">
    <location>
        <begin position="1"/>
        <end position="417"/>
    </location>
</feature>
<dbReference type="Proteomes" id="UP000036923">
    <property type="component" value="Unassembled WGS sequence"/>
</dbReference>